<dbReference type="GO" id="GO:0016787">
    <property type="term" value="F:hydrolase activity"/>
    <property type="evidence" value="ECO:0007669"/>
    <property type="project" value="UniProtKB-KW"/>
</dbReference>
<keyword evidence="2" id="KW-0378">Hydrolase</keyword>
<dbReference type="PANTHER" id="PTHR23088">
    <property type="entry name" value="NITRILASE-RELATED"/>
    <property type="match status" value="1"/>
</dbReference>
<dbReference type="Gene3D" id="3.60.110.10">
    <property type="entry name" value="Carbon-nitrogen hydrolase"/>
    <property type="match status" value="1"/>
</dbReference>
<dbReference type="SUPFAM" id="SSF56317">
    <property type="entry name" value="Carbon-nitrogen hydrolase"/>
    <property type="match status" value="1"/>
</dbReference>
<accession>A0A4R1K7Z4</accession>
<dbReference type="PROSITE" id="PS50263">
    <property type="entry name" value="CN_HYDROLASE"/>
    <property type="match status" value="1"/>
</dbReference>
<sequence>MKLALVQIKHRQTKRENLDNILSAIEKYGRECGLMLFPETCMGLKAAGGSLRELAEDIGSGEFVSAVRKACAAVSVHVCINVWEDSGTDRVFNTALVIAPDGTTKAVYRKLHLFDALSVRESDDMKAGSELPPVFDVDGVKCSLAVCYDLRFPEVFRSAVFRGAELFLIPAAWYSGAHKTEHLRTLLAARALENTAYAACADICQGSFAGHSAVCSPFGLIEAEAGEDETVIFAEIDTAKVKETRKILPCLDNLSDIF</sequence>
<feature type="domain" description="CN hydrolase" evidence="1">
    <location>
        <begin position="1"/>
        <end position="238"/>
    </location>
</feature>
<dbReference type="InterPro" id="IPR036526">
    <property type="entry name" value="C-N_Hydrolase_sf"/>
</dbReference>
<dbReference type="AlphaFoldDB" id="A0A4R1K7Z4"/>
<dbReference type="PANTHER" id="PTHR23088:SF27">
    <property type="entry name" value="DEAMINATED GLUTATHIONE AMIDASE"/>
    <property type="match status" value="1"/>
</dbReference>
<evidence type="ECO:0000313" key="3">
    <source>
        <dbReference type="Proteomes" id="UP000294614"/>
    </source>
</evidence>
<proteinExistence type="predicted"/>
<dbReference type="RefSeq" id="WP_132873054.1">
    <property type="nucleotide sequence ID" value="NZ_SMGG01000004.1"/>
</dbReference>
<evidence type="ECO:0000259" key="1">
    <source>
        <dbReference type="PROSITE" id="PS50263"/>
    </source>
</evidence>
<comment type="caution">
    <text evidence="2">The sequence shown here is derived from an EMBL/GenBank/DDBJ whole genome shotgun (WGS) entry which is preliminary data.</text>
</comment>
<dbReference type="OrthoDB" id="9795543at2"/>
<dbReference type="CDD" id="cd07581">
    <property type="entry name" value="nitrilase_3"/>
    <property type="match status" value="1"/>
</dbReference>
<dbReference type="EMBL" id="SMGG01000004">
    <property type="protein sequence ID" value="TCK60384.1"/>
    <property type="molecule type" value="Genomic_DNA"/>
</dbReference>
<gene>
    <name evidence="2" type="ORF">C8D98_1256</name>
</gene>
<reference evidence="2 3" key="1">
    <citation type="submission" date="2019-03" db="EMBL/GenBank/DDBJ databases">
        <title>Genomic Encyclopedia of Type Strains, Phase IV (KMG-IV): sequencing the most valuable type-strain genomes for metagenomic binning, comparative biology and taxonomic classification.</title>
        <authorList>
            <person name="Goeker M."/>
        </authorList>
    </citation>
    <scope>NUCLEOTIDE SEQUENCE [LARGE SCALE GENOMIC DNA]</scope>
    <source>
        <strain evidence="2 3">DSM 24984</strain>
    </source>
</reference>
<keyword evidence="3" id="KW-1185">Reference proteome</keyword>
<organism evidence="2 3">
    <name type="scientific">Seleniivibrio woodruffii</name>
    <dbReference type="NCBI Taxonomy" id="1078050"/>
    <lineage>
        <taxon>Bacteria</taxon>
        <taxon>Pseudomonadati</taxon>
        <taxon>Deferribacterota</taxon>
        <taxon>Deferribacteres</taxon>
        <taxon>Deferribacterales</taxon>
        <taxon>Geovibrionaceae</taxon>
        <taxon>Seleniivibrio</taxon>
    </lineage>
</organism>
<dbReference type="Pfam" id="PF00795">
    <property type="entry name" value="CN_hydrolase"/>
    <property type="match status" value="1"/>
</dbReference>
<name>A0A4R1K7Z4_9BACT</name>
<dbReference type="Proteomes" id="UP000294614">
    <property type="component" value="Unassembled WGS sequence"/>
</dbReference>
<protein>
    <submittedName>
        <fullName evidence="2">Putative amidohydrolase</fullName>
    </submittedName>
</protein>
<dbReference type="InterPro" id="IPR003010">
    <property type="entry name" value="C-N_Hydrolase"/>
</dbReference>
<evidence type="ECO:0000313" key="2">
    <source>
        <dbReference type="EMBL" id="TCK60384.1"/>
    </source>
</evidence>